<dbReference type="Pfam" id="PF14561">
    <property type="entry name" value="TPR_20"/>
    <property type="match status" value="1"/>
</dbReference>
<dbReference type="PROSITE" id="PS51352">
    <property type="entry name" value="THIOREDOXIN_2"/>
    <property type="match status" value="1"/>
</dbReference>
<keyword evidence="4" id="KW-1185">Reference proteome</keyword>
<proteinExistence type="predicted"/>
<gene>
    <name evidence="3" type="ORF">KCG44_04870</name>
</gene>
<dbReference type="CDD" id="cd02947">
    <property type="entry name" value="TRX_family"/>
    <property type="match status" value="1"/>
</dbReference>
<protein>
    <submittedName>
        <fullName evidence="3">Tetratricopeptide repeat protein</fullName>
    </submittedName>
</protein>
<dbReference type="Pfam" id="PF00085">
    <property type="entry name" value="Thioredoxin"/>
    <property type="match status" value="1"/>
</dbReference>
<evidence type="ECO:0000313" key="3">
    <source>
        <dbReference type="EMBL" id="MBV7256115.1"/>
    </source>
</evidence>
<dbReference type="Pfam" id="PF14559">
    <property type="entry name" value="TPR_19"/>
    <property type="match status" value="1"/>
</dbReference>
<keyword evidence="1" id="KW-1015">Disulfide bond</keyword>
<dbReference type="RefSeq" id="WP_218444560.1">
    <property type="nucleotide sequence ID" value="NZ_JAGSPA010000001.1"/>
</dbReference>
<dbReference type="Proteomes" id="UP000722336">
    <property type="component" value="Unassembled WGS sequence"/>
</dbReference>
<feature type="domain" description="Thioredoxin" evidence="2">
    <location>
        <begin position="1"/>
        <end position="116"/>
    </location>
</feature>
<evidence type="ECO:0000256" key="1">
    <source>
        <dbReference type="ARBA" id="ARBA00023157"/>
    </source>
</evidence>
<evidence type="ECO:0000313" key="4">
    <source>
        <dbReference type="Proteomes" id="UP000722336"/>
    </source>
</evidence>
<dbReference type="InterPro" id="IPR017937">
    <property type="entry name" value="Thioredoxin_CS"/>
</dbReference>
<dbReference type="PANTHER" id="PTHR45663:SF11">
    <property type="entry name" value="GEO12009P1"/>
    <property type="match status" value="1"/>
</dbReference>
<dbReference type="EMBL" id="JAGSPA010000001">
    <property type="protein sequence ID" value="MBV7256115.1"/>
    <property type="molecule type" value="Genomic_DNA"/>
</dbReference>
<evidence type="ECO:0000259" key="2">
    <source>
        <dbReference type="PROSITE" id="PS51352"/>
    </source>
</evidence>
<reference evidence="3 4" key="1">
    <citation type="submission" date="2021-04" db="EMBL/GenBank/DDBJ databases">
        <authorList>
            <person name="Pira H."/>
            <person name="Risdian C."/>
            <person name="Wink J."/>
        </authorList>
    </citation>
    <scope>NUCLEOTIDE SEQUENCE [LARGE SCALE GENOMIC DNA]</scope>
    <source>
        <strain evidence="3 4">WHA3</strain>
    </source>
</reference>
<organism evidence="3 4">
    <name type="scientific">Pacificimonas pallii</name>
    <dbReference type="NCBI Taxonomy" id="2827236"/>
    <lineage>
        <taxon>Bacteria</taxon>
        <taxon>Pseudomonadati</taxon>
        <taxon>Pseudomonadota</taxon>
        <taxon>Alphaproteobacteria</taxon>
        <taxon>Sphingomonadales</taxon>
        <taxon>Sphingosinicellaceae</taxon>
        <taxon>Pacificimonas</taxon>
    </lineage>
</organism>
<comment type="caution">
    <text evidence="3">The sequence shown here is derived from an EMBL/GenBank/DDBJ whole genome shotgun (WGS) entry which is preliminary data.</text>
</comment>
<name>A0ABS6SCH7_9SPHN</name>
<dbReference type="PROSITE" id="PS00194">
    <property type="entry name" value="THIOREDOXIN_1"/>
    <property type="match status" value="1"/>
</dbReference>
<sequence length="302" mass="32434">MATLSTPEGERASLEAFQRDVIEASMDGLVILGFHAEWCGPCKQVAPVLDRVAAAYAAKGVKLVKVDVDKNQTVAAQFQVKSVPTIYAIHRGRPVADLSQARSEPQFREFLDQILPQLNRDGPEAEAAQMLAEMKAKAKTFAAEEKHREALEILSQLIGQAPDDEEILGGAAVSLIALGDNDQAKGLLARVAEDSATAEVVQARKALALGEHAVDDAELQALADVVAERPDDHDARIDYAEALAAAGRGEDAAAQYLESIGRDPEHGEGAARRKLLELFEASGVGTKWVMTARRKLSSMLFS</sequence>
<accession>A0ABS6SCH7</accession>
<dbReference type="PANTHER" id="PTHR45663">
    <property type="entry name" value="GEO12009P1"/>
    <property type="match status" value="1"/>
</dbReference>
<dbReference type="InterPro" id="IPR013766">
    <property type="entry name" value="Thioredoxin_domain"/>
</dbReference>